<keyword evidence="3" id="KW-1185">Reference proteome</keyword>
<proteinExistence type="inferred from homology"/>
<dbReference type="STRING" id="1221996.QY95_00843"/>
<evidence type="ECO:0000313" key="3">
    <source>
        <dbReference type="Proteomes" id="UP000031563"/>
    </source>
</evidence>
<organism evidence="2 3">
    <name type="scientific">Bacillus thermotolerans</name>
    <name type="common">Quasibacillus thermotolerans</name>
    <dbReference type="NCBI Taxonomy" id="1221996"/>
    <lineage>
        <taxon>Bacteria</taxon>
        <taxon>Bacillati</taxon>
        <taxon>Bacillota</taxon>
        <taxon>Bacilli</taxon>
        <taxon>Bacillales</taxon>
        <taxon>Bacillaceae</taxon>
        <taxon>Bacillus</taxon>
    </lineage>
</organism>
<dbReference type="EMBL" id="JWIR02000024">
    <property type="protein sequence ID" value="KKB41136.1"/>
    <property type="molecule type" value="Genomic_DNA"/>
</dbReference>
<dbReference type="Proteomes" id="UP000031563">
    <property type="component" value="Unassembled WGS sequence"/>
</dbReference>
<dbReference type="Gene3D" id="3.40.50.2020">
    <property type="match status" value="1"/>
</dbReference>
<accession>A0A0F5I6J0</accession>
<dbReference type="OrthoDB" id="9779910at2"/>
<protein>
    <submittedName>
        <fullName evidence="2">ComF operon protein C</fullName>
    </submittedName>
</protein>
<gene>
    <name evidence="2" type="ORF">QY95_00843</name>
</gene>
<dbReference type="AlphaFoldDB" id="A0A0F5I6J0"/>
<dbReference type="SUPFAM" id="SSF53271">
    <property type="entry name" value="PRTase-like"/>
    <property type="match status" value="1"/>
</dbReference>
<dbReference type="InterPro" id="IPR051910">
    <property type="entry name" value="ComF/GntX_DNA_util-trans"/>
</dbReference>
<sequence length="231" mass="26295">MTWRQFFKLVEPPLLCGKCLQPFERITGECCRLCSRPLAVLDASFIVDGVCRDCVRWEEESLYKEVLSGNVSLYTYNEAMKAFIARFKYRGDYMLAKAFAEEVRQAARKIPHDMVVPVPLSEERLHERGFNQAEALAREAGMKPVNVLERSHAEKQSKKSREERLRGAQVFRLKENSSVHRKTILLTDDIYTTGATVRHIAYVLKQAGAAGVTSLTLARGQGREREAVLEE</sequence>
<comment type="caution">
    <text evidence="2">The sequence shown here is derived from an EMBL/GenBank/DDBJ whole genome shotgun (WGS) entry which is preliminary data.</text>
</comment>
<dbReference type="PANTHER" id="PTHR47505:SF1">
    <property type="entry name" value="DNA UTILIZATION PROTEIN YHGH"/>
    <property type="match status" value="1"/>
</dbReference>
<comment type="similarity">
    <text evidence="1">Belongs to the ComF/GntX family.</text>
</comment>
<dbReference type="InterPro" id="IPR000836">
    <property type="entry name" value="PRTase_dom"/>
</dbReference>
<dbReference type="InterPro" id="IPR029057">
    <property type="entry name" value="PRTase-like"/>
</dbReference>
<reference evidence="2" key="1">
    <citation type="submission" date="2015-02" db="EMBL/GenBank/DDBJ databases">
        <title>Genome Assembly of Bacillaceae bacterium MTCC 8252.</title>
        <authorList>
            <person name="Verma A."/>
            <person name="Khatri I."/>
            <person name="Mual P."/>
            <person name="Subramanian S."/>
            <person name="Krishnamurthi S."/>
        </authorList>
    </citation>
    <scope>NUCLEOTIDE SEQUENCE [LARGE SCALE GENOMIC DNA]</scope>
    <source>
        <strain evidence="2">MTCC 8252</strain>
    </source>
</reference>
<name>A0A0F5I6J0_BACTR</name>
<evidence type="ECO:0000313" key="2">
    <source>
        <dbReference type="EMBL" id="KKB41136.1"/>
    </source>
</evidence>
<dbReference type="CDD" id="cd06223">
    <property type="entry name" value="PRTases_typeI"/>
    <property type="match status" value="1"/>
</dbReference>
<dbReference type="PANTHER" id="PTHR47505">
    <property type="entry name" value="DNA UTILIZATION PROTEIN YHGH"/>
    <property type="match status" value="1"/>
</dbReference>
<evidence type="ECO:0000256" key="1">
    <source>
        <dbReference type="ARBA" id="ARBA00008007"/>
    </source>
</evidence>